<gene>
    <name evidence="1" type="ORF">NIES267_16310</name>
</gene>
<sequence>MFNSHQIIDKLFQNWCELLNNFDINQTSTEQTFNQIVESYSTPNRYYHNLEHINHVLEVIQSLEFPTKYFDIKTVQFAAWFHDIVYETKAKDNEEKSAEYAVEVLSSLSIPSDVIKNVKKLILQTKNHCASNTDFNAQVLLDADLAILGSNLAEYSKYAQAIRQEYIWVPETKYFAARKKILETFLQRKNIYLTQFMQERREKIARNNIETEMSYEL</sequence>
<evidence type="ECO:0000313" key="1">
    <source>
        <dbReference type="EMBL" id="BAY82152.1"/>
    </source>
</evidence>
<dbReference type="Gene3D" id="1.10.3210.10">
    <property type="entry name" value="Hypothetical protein af1432"/>
    <property type="match status" value="1"/>
</dbReference>
<dbReference type="SUPFAM" id="SSF109604">
    <property type="entry name" value="HD-domain/PDEase-like"/>
    <property type="match status" value="1"/>
</dbReference>
<dbReference type="PIRSF" id="PIRSF035170">
    <property type="entry name" value="HD_phosphohydro"/>
    <property type="match status" value="1"/>
</dbReference>
<dbReference type="PANTHER" id="PTHR21174:SF0">
    <property type="entry name" value="HD PHOSPHOHYDROLASE FAMILY PROTEIN-RELATED"/>
    <property type="match status" value="1"/>
</dbReference>
<proteinExistence type="predicted"/>
<name>A0A1Z4LLP0_9CYAN</name>
<dbReference type="AlphaFoldDB" id="A0A1Z4LLP0"/>
<keyword evidence="2" id="KW-1185">Reference proteome</keyword>
<dbReference type="PANTHER" id="PTHR21174">
    <property type="match status" value="1"/>
</dbReference>
<evidence type="ECO:0000313" key="2">
    <source>
        <dbReference type="Proteomes" id="UP000218418"/>
    </source>
</evidence>
<organism evidence="1 2">
    <name type="scientific">Calothrix parasitica NIES-267</name>
    <dbReference type="NCBI Taxonomy" id="1973488"/>
    <lineage>
        <taxon>Bacteria</taxon>
        <taxon>Bacillati</taxon>
        <taxon>Cyanobacteriota</taxon>
        <taxon>Cyanophyceae</taxon>
        <taxon>Nostocales</taxon>
        <taxon>Calotrichaceae</taxon>
        <taxon>Calothrix</taxon>
    </lineage>
</organism>
<protein>
    <recommendedName>
        <fullName evidence="3">HD domain-containing protein</fullName>
    </recommendedName>
</protein>
<accession>A0A1Z4LLP0</accession>
<dbReference type="InterPro" id="IPR009218">
    <property type="entry name" value="HD_phosphohydro"/>
</dbReference>
<dbReference type="Proteomes" id="UP000218418">
    <property type="component" value="Chromosome"/>
</dbReference>
<evidence type="ECO:0008006" key="3">
    <source>
        <dbReference type="Google" id="ProtNLM"/>
    </source>
</evidence>
<dbReference type="OrthoDB" id="9808993at2"/>
<reference evidence="1 2" key="1">
    <citation type="submission" date="2017-06" db="EMBL/GenBank/DDBJ databases">
        <title>Genome sequencing of cyanobaciteial culture collection at National Institute for Environmental Studies (NIES).</title>
        <authorList>
            <person name="Hirose Y."/>
            <person name="Shimura Y."/>
            <person name="Fujisawa T."/>
            <person name="Nakamura Y."/>
            <person name="Kawachi M."/>
        </authorList>
    </citation>
    <scope>NUCLEOTIDE SEQUENCE [LARGE SCALE GENOMIC DNA]</scope>
    <source>
        <strain evidence="1 2">NIES-267</strain>
    </source>
</reference>
<dbReference type="EMBL" id="AP018227">
    <property type="protein sequence ID" value="BAY82152.1"/>
    <property type="molecule type" value="Genomic_DNA"/>
</dbReference>